<dbReference type="Proteomes" id="UP001057402">
    <property type="component" value="Chromosome 10"/>
</dbReference>
<evidence type="ECO:0000313" key="2">
    <source>
        <dbReference type="Proteomes" id="UP001057402"/>
    </source>
</evidence>
<gene>
    <name evidence="1" type="ORF">MLD38_034753</name>
</gene>
<comment type="caution">
    <text evidence="1">The sequence shown here is derived from an EMBL/GenBank/DDBJ whole genome shotgun (WGS) entry which is preliminary data.</text>
</comment>
<keyword evidence="2" id="KW-1185">Reference proteome</keyword>
<name>A0ACB9MCY0_9MYRT</name>
<organism evidence="1 2">
    <name type="scientific">Melastoma candidum</name>
    <dbReference type="NCBI Taxonomy" id="119954"/>
    <lineage>
        <taxon>Eukaryota</taxon>
        <taxon>Viridiplantae</taxon>
        <taxon>Streptophyta</taxon>
        <taxon>Embryophyta</taxon>
        <taxon>Tracheophyta</taxon>
        <taxon>Spermatophyta</taxon>
        <taxon>Magnoliopsida</taxon>
        <taxon>eudicotyledons</taxon>
        <taxon>Gunneridae</taxon>
        <taxon>Pentapetalae</taxon>
        <taxon>rosids</taxon>
        <taxon>malvids</taxon>
        <taxon>Myrtales</taxon>
        <taxon>Melastomataceae</taxon>
        <taxon>Melastomatoideae</taxon>
        <taxon>Melastomateae</taxon>
        <taxon>Melastoma</taxon>
    </lineage>
</organism>
<dbReference type="EMBL" id="CM042889">
    <property type="protein sequence ID" value="KAI4321362.1"/>
    <property type="molecule type" value="Genomic_DNA"/>
</dbReference>
<evidence type="ECO:0000313" key="1">
    <source>
        <dbReference type="EMBL" id="KAI4321362.1"/>
    </source>
</evidence>
<proteinExistence type="predicted"/>
<accession>A0ACB9MCY0</accession>
<reference evidence="2" key="1">
    <citation type="journal article" date="2023" name="Front. Plant Sci.">
        <title>Chromosomal-level genome assembly of Melastoma candidum provides insights into trichome evolution.</title>
        <authorList>
            <person name="Zhong Y."/>
            <person name="Wu W."/>
            <person name="Sun C."/>
            <person name="Zou P."/>
            <person name="Liu Y."/>
            <person name="Dai S."/>
            <person name="Zhou R."/>
        </authorList>
    </citation>
    <scope>NUCLEOTIDE SEQUENCE [LARGE SCALE GENOMIC DNA]</scope>
</reference>
<sequence length="175" mass="19511">MGCGLFVYTASLLVYYSLMKLEELPPPGAPGCWDITRQRREREARGSLKAVVWFFSSAIAFDLAHHLSEGLAFSLASAIHMAVALSCMGFYCWYLCGEDGSDFGDDRYSLSRTLAERRSRRKRTFIKTNSFTTITVTYVHNPLPAKFGVKGTHRKLAVKARASAFLLETASPRLG</sequence>
<protein>
    <submittedName>
        <fullName evidence="1">Uncharacterized protein</fullName>
    </submittedName>
</protein>